<dbReference type="GO" id="GO:0006611">
    <property type="term" value="P:protein export from nucleus"/>
    <property type="evidence" value="ECO:0007669"/>
    <property type="project" value="TreeGrafter"/>
</dbReference>
<keyword evidence="5" id="KW-0963">Cytoplasm</keyword>
<sequence length="991" mass="109956">MADLPTLLRASLDPSTRKQAEQNLTEVSAQQGFLTSLLRLVLEPAQDRAVRLSGSVYLKNVIKMRWDEDVNALPEGDKTALRSELVPAMIALSNPSDKAIRAQVAESVSLVAELDFPHQWSDLMDQLVLSLSRTDYNINAAVFETAHSIFRPWRSQVRSDELFTVINFVYEKFMAPWLGMFRQTATLLLSNPSPEPSITTPVSNLKLVAQTMLLLLEIFYDFTCHDLPPTLEDAHAEFFAPGTGYLHAFMTWSPPELATDPDDTTPSLPSQIKAAVLEIAELYIKLFPDALSTSQSVAAFVQEVWTLIGSNSLPSLGDDPLVAQSLRFISVAIRSGLYRDLFASKDTISQLIQGVVVPNVALREHEVEQFEDDPMEYIRQDLALASTDVSTRRQAAADVIQALVSSGFDAETTEIVGEWIRKGLQEYASNKENWQAKDGAVYSFTAVATKGSTTQHGVTSTNPRVNVIEFFSNNVFQDLQAAAGTVNPILQVDAIKFLYTFRNQLTKPQLISVLPLLVHHLGSDNYVTYTYAAITIDRILFIKQGNQLLFAQADIHDFAADMINALLKKVEAGGTPEKVAENQHLMRCIMRIILTARQSLIPHYEQILARLVAILGVIAKNPSNPHFDQYIFESLAGLLRFVVAGNRSTIANFEAALFGPFTFIIQNEIEQYVPYVFQILGQMLEAHPEGVPEAYKSLLSLLFTPATWQQKGSIPGLVKLLRAFLARDAKGMFAAGQIASVLAVVQQRLIPSKLNDAWGFQLLEGVIRYVPPADLQQYIKPVILTLLQRMQTSKTEIYASRFAYFFLFSMALNVEGLTPDFIMGAVEQIQPQLWSNLLTSFIITQTPKMPPKDRKVAAIGMCRMLTESQIMLQPPAVQQWPRAFDELVKLFSEPQHLQKSKTDEDPDAGITEVDYEEQTAGYQAAYSKLAASETSEPDPVGYVNDVQTFVGTQLVKLSGQAGQATVRQMLMATGPPSQAFVQKLAAAGYNV</sequence>
<evidence type="ECO:0000256" key="2">
    <source>
        <dbReference type="ARBA" id="ARBA00004496"/>
    </source>
</evidence>
<dbReference type="GO" id="GO:0031267">
    <property type="term" value="F:small GTPase binding"/>
    <property type="evidence" value="ECO:0007669"/>
    <property type="project" value="InterPro"/>
</dbReference>
<evidence type="ECO:0000313" key="10">
    <source>
        <dbReference type="Proteomes" id="UP000320762"/>
    </source>
</evidence>
<evidence type="ECO:0000256" key="5">
    <source>
        <dbReference type="ARBA" id="ARBA00022490"/>
    </source>
</evidence>
<dbReference type="Gene3D" id="1.25.10.10">
    <property type="entry name" value="Leucine-rich Repeat Variant"/>
    <property type="match status" value="1"/>
</dbReference>
<evidence type="ECO:0000256" key="3">
    <source>
        <dbReference type="ARBA" id="ARBA00008669"/>
    </source>
</evidence>
<dbReference type="InterPro" id="IPR011989">
    <property type="entry name" value="ARM-like"/>
</dbReference>
<comment type="caution">
    <text evidence="9">The sequence shown here is derived from an EMBL/GenBank/DDBJ whole genome shotgun (WGS) entry which is preliminary data.</text>
</comment>
<dbReference type="InterPro" id="IPR001494">
    <property type="entry name" value="Importin-beta_N"/>
</dbReference>
<dbReference type="SUPFAM" id="SSF48371">
    <property type="entry name" value="ARM repeat"/>
    <property type="match status" value="1"/>
</dbReference>
<dbReference type="InterPro" id="IPR013713">
    <property type="entry name" value="XPO2_central"/>
</dbReference>
<dbReference type="AlphaFoldDB" id="A0A550CIN7"/>
<reference evidence="9 10" key="1">
    <citation type="journal article" date="2019" name="New Phytol.">
        <title>Comparative genomics reveals unique wood-decay strategies and fruiting body development in the Schizophyllaceae.</title>
        <authorList>
            <person name="Almasi E."/>
            <person name="Sahu N."/>
            <person name="Krizsan K."/>
            <person name="Balint B."/>
            <person name="Kovacs G.M."/>
            <person name="Kiss B."/>
            <person name="Cseklye J."/>
            <person name="Drula E."/>
            <person name="Henrissat B."/>
            <person name="Nagy I."/>
            <person name="Chovatia M."/>
            <person name="Adam C."/>
            <person name="LaButti K."/>
            <person name="Lipzen A."/>
            <person name="Riley R."/>
            <person name="Grigoriev I.V."/>
            <person name="Nagy L.G."/>
        </authorList>
    </citation>
    <scope>NUCLEOTIDE SEQUENCE [LARGE SCALE GENOMIC DNA]</scope>
    <source>
        <strain evidence="9 10">NL-1724</strain>
    </source>
</reference>
<evidence type="ECO:0000313" key="9">
    <source>
        <dbReference type="EMBL" id="TRM64668.1"/>
    </source>
</evidence>
<dbReference type="OrthoDB" id="3268246at2759"/>
<dbReference type="GO" id="GO:0005829">
    <property type="term" value="C:cytosol"/>
    <property type="evidence" value="ECO:0007669"/>
    <property type="project" value="TreeGrafter"/>
</dbReference>
<comment type="similarity">
    <text evidence="3">Belongs to the XPO2/CSE1 family.</text>
</comment>
<dbReference type="GO" id="GO:0005635">
    <property type="term" value="C:nuclear envelope"/>
    <property type="evidence" value="ECO:0007669"/>
    <property type="project" value="TreeGrafter"/>
</dbReference>
<keyword evidence="6" id="KW-0653">Protein transport</keyword>
<evidence type="ECO:0000256" key="7">
    <source>
        <dbReference type="ARBA" id="ARBA00023242"/>
    </source>
</evidence>
<keyword evidence="10" id="KW-1185">Reference proteome</keyword>
<dbReference type="InterPro" id="IPR016024">
    <property type="entry name" value="ARM-type_fold"/>
</dbReference>
<dbReference type="Pfam" id="PF03378">
    <property type="entry name" value="CAS_CSE1"/>
    <property type="match status" value="1"/>
</dbReference>
<dbReference type="GO" id="GO:0005049">
    <property type="term" value="F:nuclear export signal receptor activity"/>
    <property type="evidence" value="ECO:0007669"/>
    <property type="project" value="TreeGrafter"/>
</dbReference>
<dbReference type="EMBL" id="VDMD01000006">
    <property type="protein sequence ID" value="TRM64668.1"/>
    <property type="molecule type" value="Genomic_DNA"/>
</dbReference>
<dbReference type="GO" id="GO:0006606">
    <property type="term" value="P:protein import into nucleus"/>
    <property type="evidence" value="ECO:0007669"/>
    <property type="project" value="TreeGrafter"/>
</dbReference>
<dbReference type="PROSITE" id="PS50166">
    <property type="entry name" value="IMPORTIN_B_NT"/>
    <property type="match status" value="1"/>
</dbReference>
<gene>
    <name evidence="9" type="ORF">BD626DRAFT_489485</name>
</gene>
<dbReference type="Pfam" id="PF03810">
    <property type="entry name" value="IBN_N"/>
    <property type="match status" value="1"/>
</dbReference>
<evidence type="ECO:0000256" key="6">
    <source>
        <dbReference type="ARBA" id="ARBA00022927"/>
    </source>
</evidence>
<accession>A0A550CIN7</accession>
<dbReference type="Pfam" id="PF08506">
    <property type="entry name" value="Cse1"/>
    <property type="match status" value="1"/>
</dbReference>
<name>A0A550CIN7_9AGAR</name>
<evidence type="ECO:0000259" key="8">
    <source>
        <dbReference type="PROSITE" id="PS50166"/>
    </source>
</evidence>
<comment type="subcellular location">
    <subcellularLocation>
        <location evidence="2">Cytoplasm</location>
    </subcellularLocation>
    <subcellularLocation>
        <location evidence="1">Nucleus</location>
    </subcellularLocation>
</comment>
<feature type="domain" description="Importin N-terminal" evidence="8">
    <location>
        <begin position="20"/>
        <end position="91"/>
    </location>
</feature>
<dbReference type="STRING" id="97359.A0A550CIN7"/>
<keyword evidence="7" id="KW-0539">Nucleus</keyword>
<dbReference type="Proteomes" id="UP000320762">
    <property type="component" value="Unassembled WGS sequence"/>
</dbReference>
<protein>
    <submittedName>
        <fullName evidence="9">Armadillo-type protein</fullName>
    </submittedName>
</protein>
<dbReference type="PANTHER" id="PTHR10997:SF8">
    <property type="entry name" value="EXPORTIN-2"/>
    <property type="match status" value="1"/>
</dbReference>
<dbReference type="SMART" id="SM00913">
    <property type="entry name" value="IBN_N"/>
    <property type="match status" value="1"/>
</dbReference>
<dbReference type="PANTHER" id="PTHR10997">
    <property type="entry name" value="IMPORTIN-7, 8, 11"/>
    <property type="match status" value="1"/>
</dbReference>
<proteinExistence type="inferred from homology"/>
<keyword evidence="4" id="KW-0813">Transport</keyword>
<dbReference type="InterPro" id="IPR005043">
    <property type="entry name" value="XPO2_C"/>
</dbReference>
<evidence type="ECO:0000256" key="4">
    <source>
        <dbReference type="ARBA" id="ARBA00022448"/>
    </source>
</evidence>
<evidence type="ECO:0000256" key="1">
    <source>
        <dbReference type="ARBA" id="ARBA00004123"/>
    </source>
</evidence>
<organism evidence="9 10">
    <name type="scientific">Schizophyllum amplum</name>
    <dbReference type="NCBI Taxonomy" id="97359"/>
    <lineage>
        <taxon>Eukaryota</taxon>
        <taxon>Fungi</taxon>
        <taxon>Dikarya</taxon>
        <taxon>Basidiomycota</taxon>
        <taxon>Agaricomycotina</taxon>
        <taxon>Agaricomycetes</taxon>
        <taxon>Agaricomycetidae</taxon>
        <taxon>Agaricales</taxon>
        <taxon>Schizophyllaceae</taxon>
        <taxon>Schizophyllum</taxon>
    </lineage>
</organism>